<dbReference type="InParanoid" id="A0A1Q3C826"/>
<dbReference type="GO" id="GO:0005524">
    <property type="term" value="F:ATP binding"/>
    <property type="evidence" value="ECO:0007669"/>
    <property type="project" value="InterPro"/>
</dbReference>
<evidence type="ECO:0000313" key="16">
    <source>
        <dbReference type="Proteomes" id="UP000187406"/>
    </source>
</evidence>
<dbReference type="PROSITE" id="PS50011">
    <property type="entry name" value="PROTEIN_KINASE_DOM"/>
    <property type="match status" value="1"/>
</dbReference>
<dbReference type="Pfam" id="PF00560">
    <property type="entry name" value="LRR_1"/>
    <property type="match status" value="1"/>
</dbReference>
<dbReference type="InterPro" id="IPR011009">
    <property type="entry name" value="Kinase-like_dom_sf"/>
</dbReference>
<keyword evidence="15" id="KW-0808">Transferase</keyword>
<comment type="caution">
    <text evidence="15">The sequence shown here is derived from an EMBL/GenBank/DDBJ whole genome shotgun (WGS) entry which is preliminary data.</text>
</comment>
<keyword evidence="16" id="KW-1185">Reference proteome</keyword>
<dbReference type="Gene3D" id="3.30.200.20">
    <property type="entry name" value="Phosphorylase Kinase, domain 1"/>
    <property type="match status" value="1"/>
</dbReference>
<dbReference type="InterPro" id="IPR046959">
    <property type="entry name" value="PRK1-6/SRF4-like"/>
</dbReference>
<keyword evidence="15" id="KW-0418">Kinase</keyword>
<sequence>MAAVRDHLLLFITISLFTVSHSLSDIEGLLKLKNSFTNADALNSWNPNSYPCKNQWLGIVCTDSFIIGIHLSDMGLSGTIDIESLQAIRSLRTISFTNNSFSGPLPEFNKLGALKSLLLSFNQFSGEIPTDYFSKMSSLKKVWLDNNKFTGKIPDSVLQLPHLKELHLEGNQFSGSVDPLKNPQILTSLDLSSNLLEGQIPDSYAKFSAASFAKNDKLCGKPLDKDCAAVNAQASEINQSSYKSSGGKTKVIVFVAIAFVLVFFVLLSLLSARHQNDNFSMLKKDEFNDVEEVPVPQTTTQRPPDSSRKGGGDSTRRVSNHGRSGVSDLTMVNDEMGIFGLPDLMKAAAEVLGNSGLGSAYKAVMGNGLSVVVKRMREMNRIGRDGFDTEMRRFGRLNHRNILTPLAYHYRREEKLMVSEFMPKGSLLFVLHGDRGNCHADLNWPTRLKIIKGLASGLSYLHQEFATYELPHGNLKSSNVLLNDNYEPLLADYALHPLINPNNAAQAMFAFKCPEYVQYQQLSHKSDVYCFGIIILEILTGKFPSQYLSNGKGGTDVVQWVHSAISENKGVELIDPEIASNTNSLNQMVRLLQIGASCTESNAEKRLDLKEVMRRIEMVQI</sequence>
<evidence type="ECO:0000256" key="2">
    <source>
        <dbReference type="ARBA" id="ARBA00022553"/>
    </source>
</evidence>
<dbReference type="InterPro" id="IPR001611">
    <property type="entry name" value="Leu-rich_rpt"/>
</dbReference>
<dbReference type="CDD" id="cd14066">
    <property type="entry name" value="STKc_IRAK"/>
    <property type="match status" value="1"/>
</dbReference>
<dbReference type="InterPro" id="IPR032675">
    <property type="entry name" value="LRR_dom_sf"/>
</dbReference>
<dbReference type="FunFam" id="3.80.10.10:FF:000041">
    <property type="entry name" value="LRR receptor-like serine/threonine-protein kinase ERECTA"/>
    <property type="match status" value="1"/>
</dbReference>
<dbReference type="EMBL" id="BDDD01001468">
    <property type="protein sequence ID" value="GAV76251.1"/>
    <property type="molecule type" value="Genomic_DNA"/>
</dbReference>
<feature type="region of interest" description="Disordered" evidence="11">
    <location>
        <begin position="290"/>
        <end position="328"/>
    </location>
</feature>
<dbReference type="GO" id="GO:0016020">
    <property type="term" value="C:membrane"/>
    <property type="evidence" value="ECO:0007669"/>
    <property type="project" value="UniProtKB-SubCell"/>
</dbReference>
<evidence type="ECO:0000256" key="11">
    <source>
        <dbReference type="SAM" id="MobiDB-lite"/>
    </source>
</evidence>
<keyword evidence="6" id="KW-0677">Repeat</keyword>
<proteinExistence type="predicted"/>
<evidence type="ECO:0000256" key="6">
    <source>
        <dbReference type="ARBA" id="ARBA00022737"/>
    </source>
</evidence>
<dbReference type="Proteomes" id="UP000187406">
    <property type="component" value="Unassembled WGS sequence"/>
</dbReference>
<feature type="transmembrane region" description="Helical" evidence="12">
    <location>
        <begin position="251"/>
        <end position="272"/>
    </location>
</feature>
<dbReference type="PANTHER" id="PTHR48007:SF29">
    <property type="entry name" value="POLLEN RECEPTOR-LIKE KINASE 3"/>
    <property type="match status" value="1"/>
</dbReference>
<dbReference type="Gene3D" id="3.80.10.10">
    <property type="entry name" value="Ribonuclease Inhibitor"/>
    <property type="match status" value="2"/>
</dbReference>
<evidence type="ECO:0000256" key="9">
    <source>
        <dbReference type="ARBA" id="ARBA00023170"/>
    </source>
</evidence>
<dbReference type="InterPro" id="IPR001245">
    <property type="entry name" value="Ser-Thr/Tyr_kinase_cat_dom"/>
</dbReference>
<keyword evidence="3" id="KW-0433">Leucine-rich repeat</keyword>
<name>A0A1Q3C826_CEPFO</name>
<feature type="compositionally biased region" description="Basic and acidic residues" evidence="11">
    <location>
        <begin position="305"/>
        <end position="316"/>
    </location>
</feature>
<dbReference type="GO" id="GO:0004672">
    <property type="term" value="F:protein kinase activity"/>
    <property type="evidence" value="ECO:0007669"/>
    <property type="project" value="InterPro"/>
</dbReference>
<evidence type="ECO:0000256" key="13">
    <source>
        <dbReference type="SAM" id="SignalP"/>
    </source>
</evidence>
<reference evidence="16" key="1">
    <citation type="submission" date="2016-04" db="EMBL/GenBank/DDBJ databases">
        <title>Cephalotus genome sequencing.</title>
        <authorList>
            <person name="Fukushima K."/>
            <person name="Hasebe M."/>
            <person name="Fang X."/>
        </authorList>
    </citation>
    <scope>NUCLEOTIDE SEQUENCE [LARGE SCALE GENOMIC DNA]</scope>
    <source>
        <strain evidence="16">cv. St1</strain>
    </source>
</reference>
<keyword evidence="8 12" id="KW-0472">Membrane</keyword>
<dbReference type="SUPFAM" id="SSF56112">
    <property type="entry name" value="Protein kinase-like (PK-like)"/>
    <property type="match status" value="1"/>
</dbReference>
<feature type="chain" id="PRO_5010159323" evidence="13">
    <location>
        <begin position="23"/>
        <end position="621"/>
    </location>
</feature>
<keyword evidence="10" id="KW-0325">Glycoprotein</keyword>
<evidence type="ECO:0000313" key="15">
    <source>
        <dbReference type="EMBL" id="GAV76251.1"/>
    </source>
</evidence>
<keyword evidence="5 13" id="KW-0732">Signal</keyword>
<evidence type="ECO:0000256" key="10">
    <source>
        <dbReference type="ARBA" id="ARBA00023180"/>
    </source>
</evidence>
<dbReference type="FunCoup" id="A0A1Q3C826">
    <property type="interactions" value="73"/>
</dbReference>
<feature type="compositionally biased region" description="Low complexity" evidence="11">
    <location>
        <begin position="293"/>
        <end position="304"/>
    </location>
</feature>
<protein>
    <submittedName>
        <fullName evidence="15">Pkinase_Tyr domain-containing protein/LRRNT_2 domain-containing protein/LRR_8 domain-containing protein</fullName>
    </submittedName>
</protein>
<dbReference type="Pfam" id="PF13855">
    <property type="entry name" value="LRR_8"/>
    <property type="match status" value="1"/>
</dbReference>
<keyword evidence="4 12" id="KW-0812">Transmembrane</keyword>
<keyword evidence="2" id="KW-0597">Phosphoprotein</keyword>
<dbReference type="InterPro" id="IPR013210">
    <property type="entry name" value="LRR_N_plant-typ"/>
</dbReference>
<accession>A0A1Q3C826</accession>
<dbReference type="FunFam" id="1.10.510.10:FF:000480">
    <property type="entry name" value="Pollen receptor-like kinase 1"/>
    <property type="match status" value="1"/>
</dbReference>
<organism evidence="15 16">
    <name type="scientific">Cephalotus follicularis</name>
    <name type="common">Albany pitcher plant</name>
    <dbReference type="NCBI Taxonomy" id="3775"/>
    <lineage>
        <taxon>Eukaryota</taxon>
        <taxon>Viridiplantae</taxon>
        <taxon>Streptophyta</taxon>
        <taxon>Embryophyta</taxon>
        <taxon>Tracheophyta</taxon>
        <taxon>Spermatophyta</taxon>
        <taxon>Magnoliopsida</taxon>
        <taxon>eudicotyledons</taxon>
        <taxon>Gunneridae</taxon>
        <taxon>Pentapetalae</taxon>
        <taxon>rosids</taxon>
        <taxon>fabids</taxon>
        <taxon>Oxalidales</taxon>
        <taxon>Cephalotaceae</taxon>
        <taxon>Cephalotus</taxon>
    </lineage>
</organism>
<evidence type="ECO:0000256" key="8">
    <source>
        <dbReference type="ARBA" id="ARBA00023136"/>
    </source>
</evidence>
<keyword evidence="7 12" id="KW-1133">Transmembrane helix</keyword>
<evidence type="ECO:0000256" key="5">
    <source>
        <dbReference type="ARBA" id="ARBA00022729"/>
    </source>
</evidence>
<dbReference type="Gene3D" id="1.10.510.10">
    <property type="entry name" value="Transferase(Phosphotransferase) domain 1"/>
    <property type="match status" value="1"/>
</dbReference>
<dbReference type="Pfam" id="PF08263">
    <property type="entry name" value="LRRNT_2"/>
    <property type="match status" value="1"/>
</dbReference>
<evidence type="ECO:0000256" key="12">
    <source>
        <dbReference type="SAM" id="Phobius"/>
    </source>
</evidence>
<evidence type="ECO:0000256" key="3">
    <source>
        <dbReference type="ARBA" id="ARBA00022614"/>
    </source>
</evidence>
<gene>
    <name evidence="15" type="ORF">CFOL_v3_19726</name>
</gene>
<evidence type="ECO:0000256" key="1">
    <source>
        <dbReference type="ARBA" id="ARBA00004167"/>
    </source>
</evidence>
<evidence type="ECO:0000259" key="14">
    <source>
        <dbReference type="PROSITE" id="PS50011"/>
    </source>
</evidence>
<dbReference type="PANTHER" id="PTHR48007">
    <property type="entry name" value="LEUCINE-RICH REPEAT RECEPTOR-LIKE PROTEIN KINASE PXC1"/>
    <property type="match status" value="1"/>
</dbReference>
<evidence type="ECO:0000256" key="7">
    <source>
        <dbReference type="ARBA" id="ARBA00022989"/>
    </source>
</evidence>
<dbReference type="SUPFAM" id="SSF52058">
    <property type="entry name" value="L domain-like"/>
    <property type="match status" value="1"/>
</dbReference>
<dbReference type="OrthoDB" id="418615at2759"/>
<evidence type="ECO:0000256" key="4">
    <source>
        <dbReference type="ARBA" id="ARBA00022692"/>
    </source>
</evidence>
<feature type="domain" description="Protein kinase" evidence="14">
    <location>
        <begin position="346"/>
        <end position="619"/>
    </location>
</feature>
<feature type="signal peptide" evidence="13">
    <location>
        <begin position="1"/>
        <end position="22"/>
    </location>
</feature>
<dbReference type="AlphaFoldDB" id="A0A1Q3C826"/>
<dbReference type="Pfam" id="PF07714">
    <property type="entry name" value="PK_Tyr_Ser-Thr"/>
    <property type="match status" value="1"/>
</dbReference>
<dbReference type="InterPro" id="IPR000719">
    <property type="entry name" value="Prot_kinase_dom"/>
</dbReference>
<comment type="subcellular location">
    <subcellularLocation>
        <location evidence="1">Membrane</location>
        <topology evidence="1">Single-pass membrane protein</topology>
    </subcellularLocation>
</comment>
<keyword evidence="9" id="KW-0675">Receptor</keyword>